<evidence type="ECO:0000313" key="4">
    <source>
        <dbReference type="Proteomes" id="UP000017837"/>
    </source>
</evidence>
<comment type="caution">
    <text evidence="3">The sequence shown here is derived from an EMBL/GenBank/DDBJ whole genome shotgun (WGS) entry which is preliminary data.</text>
</comment>
<dbReference type="PANTHER" id="PTHR34978:SF3">
    <property type="entry name" value="SLR0241 PROTEIN"/>
    <property type="match status" value="1"/>
</dbReference>
<feature type="transmembrane region" description="Helical" evidence="1">
    <location>
        <begin position="305"/>
        <end position="327"/>
    </location>
</feature>
<dbReference type="PATRIC" id="fig|1121022.4.peg.4603"/>
<gene>
    <name evidence="3" type="ORF">ABENE_22480</name>
</gene>
<dbReference type="InterPro" id="IPR052173">
    <property type="entry name" value="Beta-lactam_resp_regulator"/>
</dbReference>
<feature type="domain" description="Peptidase M56" evidence="2">
    <location>
        <begin position="3"/>
        <end position="291"/>
    </location>
</feature>
<dbReference type="InterPro" id="IPR008756">
    <property type="entry name" value="Peptidase_M56"/>
</dbReference>
<reference evidence="3 4" key="1">
    <citation type="journal article" date="2014" name="Nature">
        <title>Sequential evolution of bacterial morphology by co-option of a developmental regulator.</title>
        <authorList>
            <person name="Jiang C."/>
            <person name="Brown P.J."/>
            <person name="Ducret A."/>
            <person name="Brun Y.V."/>
        </authorList>
    </citation>
    <scope>NUCLEOTIDE SEQUENCE [LARGE SCALE GENOMIC DNA]</scope>
    <source>
        <strain evidence="3 4">DSM 16100</strain>
    </source>
</reference>
<evidence type="ECO:0000256" key="1">
    <source>
        <dbReference type="SAM" id="Phobius"/>
    </source>
</evidence>
<dbReference type="Proteomes" id="UP000017837">
    <property type="component" value="Unassembled WGS sequence"/>
</dbReference>
<feature type="transmembrane region" description="Helical" evidence="1">
    <location>
        <begin position="6"/>
        <end position="23"/>
    </location>
</feature>
<name>V4P4Q7_9CAUL</name>
<dbReference type="CDD" id="cd07341">
    <property type="entry name" value="M56_BlaR1_MecR1_like"/>
    <property type="match status" value="1"/>
</dbReference>
<keyword evidence="1" id="KW-0812">Transmembrane</keyword>
<dbReference type="RefSeq" id="WP_018084118.1">
    <property type="nucleotide sequence ID" value="NZ_AQWM01000064.1"/>
</dbReference>
<evidence type="ECO:0000313" key="3">
    <source>
        <dbReference type="EMBL" id="ESQ80280.1"/>
    </source>
</evidence>
<dbReference type="eggNOG" id="COG4219">
    <property type="taxonomic scope" value="Bacteria"/>
</dbReference>
<accession>V4P4Q7</accession>
<proteinExistence type="predicted"/>
<evidence type="ECO:0000259" key="2">
    <source>
        <dbReference type="Pfam" id="PF05569"/>
    </source>
</evidence>
<dbReference type="EMBL" id="AWGB01000099">
    <property type="protein sequence ID" value="ESQ80280.1"/>
    <property type="molecule type" value="Genomic_DNA"/>
</dbReference>
<feature type="transmembrane region" description="Helical" evidence="1">
    <location>
        <begin position="35"/>
        <end position="55"/>
    </location>
</feature>
<protein>
    <recommendedName>
        <fullName evidence="2">Peptidase M56 domain-containing protein</fullName>
    </recommendedName>
</protein>
<feature type="transmembrane region" description="Helical" evidence="1">
    <location>
        <begin position="108"/>
        <end position="128"/>
    </location>
</feature>
<keyword evidence="4" id="KW-1185">Reference proteome</keyword>
<sequence length="513" mass="54764">MFLLLAVKSILVALATLVVLRMMKPRSAAERSTVIHLGLLALLVLPVMTITLPALSLPIPNTVSGNLTAPVSTMARVLLPQSLQTLAGDAGAPQSGASWLIGIMPHLYWLPTLVLLVFTVIALARLIALRTRADVVLDPVWLSALAHAQKRMNVKTGTALLASKHVDSPVSWGLMHPTILLDAPAAYDSSHAKAIVAHEMAHIVHLDWMKLILARIVTTLFWFNPLVWLLAREAHQLREEAADDMAIAAGIGGLEYAELLVSVTRLQNDRPAFGAHGMASAKSVLHRRVTRILAANLQRGASGKLWIAVCAITMLCLAGPLSLVSVAPSVAGPAVKSAVTMASSDMLSYSAPPLEPVGGVRASRAGAEHIETSRVSEQAETIDADALVEMRAAGVTSAYKRAMADAGFPDLTVDQLTGTHFSGITPEYAQAMRKVGMPANFDDLMSARQIGVEPDYITTMRGLGITGSFADFRTLWSLEITPDVVRNLKARGVVVNSPRQLLALHAVGGDREP</sequence>
<dbReference type="Pfam" id="PF05569">
    <property type="entry name" value="Peptidase_M56"/>
    <property type="match status" value="1"/>
</dbReference>
<organism evidence="3 4">
    <name type="scientific">Asticcacaulis benevestitus DSM 16100 = ATCC BAA-896</name>
    <dbReference type="NCBI Taxonomy" id="1121022"/>
    <lineage>
        <taxon>Bacteria</taxon>
        <taxon>Pseudomonadati</taxon>
        <taxon>Pseudomonadota</taxon>
        <taxon>Alphaproteobacteria</taxon>
        <taxon>Caulobacterales</taxon>
        <taxon>Caulobacteraceae</taxon>
        <taxon>Asticcacaulis</taxon>
    </lineage>
</organism>
<dbReference type="STRING" id="1121022.GCA_000376105_04441"/>
<keyword evidence="1" id="KW-1133">Transmembrane helix</keyword>
<dbReference type="PANTHER" id="PTHR34978">
    <property type="entry name" value="POSSIBLE SENSOR-TRANSDUCER PROTEIN BLAR"/>
    <property type="match status" value="1"/>
</dbReference>
<dbReference type="OrthoDB" id="7205449at2"/>
<keyword evidence="1" id="KW-0472">Membrane</keyword>
<dbReference type="AlphaFoldDB" id="V4P4Q7"/>